<evidence type="ECO:0000256" key="1">
    <source>
        <dbReference type="ARBA" id="ARBA00022723"/>
    </source>
</evidence>
<dbReference type="Pfam" id="PF00168">
    <property type="entry name" value="C2"/>
    <property type="match status" value="1"/>
</dbReference>
<dbReference type="Proteomes" id="UP001141552">
    <property type="component" value="Unassembled WGS sequence"/>
</dbReference>
<dbReference type="InterPro" id="IPR000008">
    <property type="entry name" value="C2_dom"/>
</dbReference>
<dbReference type="GO" id="GO:0046872">
    <property type="term" value="F:metal ion binding"/>
    <property type="evidence" value="ECO:0007669"/>
    <property type="project" value="UniProtKB-KW"/>
</dbReference>
<reference evidence="4" key="2">
    <citation type="journal article" date="2023" name="Plants (Basel)">
        <title>Annotation of the Turnera subulata (Passifloraceae) Draft Genome Reveals the S-Locus Evolved after the Divergence of Turneroideae from Passifloroideae in a Stepwise Manner.</title>
        <authorList>
            <person name="Henning P.M."/>
            <person name="Roalson E.H."/>
            <person name="Mir W."/>
            <person name="McCubbin A.G."/>
            <person name="Shore J.S."/>
        </authorList>
    </citation>
    <scope>NUCLEOTIDE SEQUENCE</scope>
    <source>
        <strain evidence="4">F60SS</strain>
    </source>
</reference>
<comment type="caution">
    <text evidence="4">The sequence shown here is derived from an EMBL/GenBank/DDBJ whole genome shotgun (WGS) entry which is preliminary data.</text>
</comment>
<dbReference type="PANTHER" id="PTHR46502">
    <property type="entry name" value="C2 DOMAIN-CONTAINING"/>
    <property type="match status" value="1"/>
</dbReference>
<evidence type="ECO:0000259" key="3">
    <source>
        <dbReference type="PROSITE" id="PS50004"/>
    </source>
</evidence>
<sequence length="153" mass="17206">MAVGILEVLLVNAKGLRNTDFLGKTDPYVIIKYKSQERQSSVARGQGSNPKWDEKVRFKVEYPGQGGDYKVTLRIMDHDNFSADDFLGEAEIYVKDLLALGVENGTAELKPLKYRVVGENATYFGEIQVGVTFTLKADDNNQEEYGGWRESNF</sequence>
<dbReference type="InterPro" id="IPR035892">
    <property type="entry name" value="C2_domain_sf"/>
</dbReference>
<keyword evidence="2" id="KW-0106">Calcium</keyword>
<dbReference type="PANTHER" id="PTHR46502:SF15">
    <property type="entry name" value="16 KDA PHLOEM PROTEIN 1"/>
    <property type="match status" value="1"/>
</dbReference>
<dbReference type="EMBL" id="JAKUCV010000830">
    <property type="protein sequence ID" value="KAJ4848707.1"/>
    <property type="molecule type" value="Genomic_DNA"/>
</dbReference>
<proteinExistence type="predicted"/>
<protein>
    <recommendedName>
        <fullName evidence="3">C2 domain-containing protein</fullName>
    </recommendedName>
</protein>
<keyword evidence="5" id="KW-1185">Reference proteome</keyword>
<dbReference type="OrthoDB" id="419768at2759"/>
<organism evidence="4 5">
    <name type="scientific">Turnera subulata</name>
    <dbReference type="NCBI Taxonomy" id="218843"/>
    <lineage>
        <taxon>Eukaryota</taxon>
        <taxon>Viridiplantae</taxon>
        <taxon>Streptophyta</taxon>
        <taxon>Embryophyta</taxon>
        <taxon>Tracheophyta</taxon>
        <taxon>Spermatophyta</taxon>
        <taxon>Magnoliopsida</taxon>
        <taxon>eudicotyledons</taxon>
        <taxon>Gunneridae</taxon>
        <taxon>Pentapetalae</taxon>
        <taxon>rosids</taxon>
        <taxon>fabids</taxon>
        <taxon>Malpighiales</taxon>
        <taxon>Passifloraceae</taxon>
        <taxon>Turnera</taxon>
    </lineage>
</organism>
<evidence type="ECO:0000256" key="2">
    <source>
        <dbReference type="ARBA" id="ARBA00022837"/>
    </source>
</evidence>
<evidence type="ECO:0000313" key="4">
    <source>
        <dbReference type="EMBL" id="KAJ4848707.1"/>
    </source>
</evidence>
<dbReference type="SMART" id="SM00239">
    <property type="entry name" value="C2"/>
    <property type="match status" value="1"/>
</dbReference>
<evidence type="ECO:0000313" key="5">
    <source>
        <dbReference type="Proteomes" id="UP001141552"/>
    </source>
</evidence>
<dbReference type="SUPFAM" id="SSF49562">
    <property type="entry name" value="C2 domain (Calcium/lipid-binding domain, CaLB)"/>
    <property type="match status" value="1"/>
</dbReference>
<accession>A0A9Q0GH70</accession>
<dbReference type="CDD" id="cd04049">
    <property type="entry name" value="C2_putative_Elicitor-responsive_gene"/>
    <property type="match status" value="1"/>
</dbReference>
<keyword evidence="1" id="KW-0479">Metal-binding</keyword>
<dbReference type="PROSITE" id="PS50004">
    <property type="entry name" value="C2"/>
    <property type="match status" value="1"/>
</dbReference>
<name>A0A9Q0GH70_9ROSI</name>
<gene>
    <name evidence="4" type="ORF">Tsubulata_033729</name>
</gene>
<dbReference type="AlphaFoldDB" id="A0A9Q0GH70"/>
<dbReference type="Gene3D" id="2.60.40.150">
    <property type="entry name" value="C2 domain"/>
    <property type="match status" value="1"/>
</dbReference>
<feature type="domain" description="C2" evidence="3">
    <location>
        <begin position="1"/>
        <end position="107"/>
    </location>
</feature>
<reference evidence="4" key="1">
    <citation type="submission" date="2022-02" db="EMBL/GenBank/DDBJ databases">
        <authorList>
            <person name="Henning P.M."/>
            <person name="McCubbin A.G."/>
            <person name="Shore J.S."/>
        </authorList>
    </citation>
    <scope>NUCLEOTIDE SEQUENCE</scope>
    <source>
        <strain evidence="4">F60SS</strain>
        <tissue evidence="4">Leaves</tissue>
    </source>
</reference>